<evidence type="ECO:0000256" key="4">
    <source>
        <dbReference type="ARBA" id="ARBA00022692"/>
    </source>
</evidence>
<evidence type="ECO:0000256" key="6">
    <source>
        <dbReference type="ARBA" id="ARBA00023136"/>
    </source>
</evidence>
<dbReference type="Pfam" id="PF01914">
    <property type="entry name" value="MarC"/>
    <property type="match status" value="1"/>
</dbReference>
<feature type="transmembrane region" description="Helical" evidence="7">
    <location>
        <begin position="148"/>
        <end position="170"/>
    </location>
</feature>
<evidence type="ECO:0000256" key="1">
    <source>
        <dbReference type="ARBA" id="ARBA00004651"/>
    </source>
</evidence>
<keyword evidence="6 7" id="KW-0472">Membrane</keyword>
<dbReference type="AlphaFoldDB" id="A0A1I4T7S4"/>
<comment type="similarity">
    <text evidence="2 7">Belongs to the UPF0056 (MarC) family.</text>
</comment>
<evidence type="ECO:0000256" key="7">
    <source>
        <dbReference type="RuleBase" id="RU362048"/>
    </source>
</evidence>
<evidence type="ECO:0000256" key="3">
    <source>
        <dbReference type="ARBA" id="ARBA00022475"/>
    </source>
</evidence>
<dbReference type="STRING" id="39841.SAMN05660836_01270"/>
<reference evidence="8 9" key="1">
    <citation type="submission" date="2016-10" db="EMBL/GenBank/DDBJ databases">
        <authorList>
            <person name="de Groot N.N."/>
        </authorList>
    </citation>
    <scope>NUCLEOTIDE SEQUENCE [LARGE SCALE GENOMIC DNA]</scope>
    <source>
        <strain evidence="8 9">DSM 9990</strain>
    </source>
</reference>
<dbReference type="EMBL" id="FOUU01000003">
    <property type="protein sequence ID" value="SFM72610.1"/>
    <property type="molecule type" value="Genomic_DNA"/>
</dbReference>
<protein>
    <recommendedName>
        <fullName evidence="7">UPF0056 membrane protein</fullName>
    </recommendedName>
</protein>
<feature type="transmembrane region" description="Helical" evidence="7">
    <location>
        <begin position="119"/>
        <end position="142"/>
    </location>
</feature>
<dbReference type="NCBIfam" id="TIGR00427">
    <property type="entry name" value="NAAT family transporter"/>
    <property type="match status" value="1"/>
</dbReference>
<gene>
    <name evidence="8" type="ORF">SAMN05660836_01270</name>
</gene>
<keyword evidence="5 7" id="KW-1133">Transmembrane helix</keyword>
<name>A0A1I4T7S4_9BACT</name>
<feature type="transmembrane region" description="Helical" evidence="7">
    <location>
        <begin position="12"/>
        <end position="34"/>
    </location>
</feature>
<feature type="transmembrane region" description="Helical" evidence="7">
    <location>
        <begin position="78"/>
        <end position="98"/>
    </location>
</feature>
<keyword evidence="3" id="KW-1003">Cell membrane</keyword>
<dbReference type="PANTHER" id="PTHR33508:SF1">
    <property type="entry name" value="UPF0056 MEMBRANE PROTEIN YHCE"/>
    <property type="match status" value="1"/>
</dbReference>
<evidence type="ECO:0000313" key="9">
    <source>
        <dbReference type="Proteomes" id="UP000199611"/>
    </source>
</evidence>
<dbReference type="PANTHER" id="PTHR33508">
    <property type="entry name" value="UPF0056 MEMBRANE PROTEIN YHCE"/>
    <property type="match status" value="1"/>
</dbReference>
<comment type="subcellular location">
    <subcellularLocation>
        <location evidence="1 7">Cell membrane</location>
        <topology evidence="1 7">Multi-pass membrane protein</topology>
    </subcellularLocation>
</comment>
<dbReference type="InterPro" id="IPR002771">
    <property type="entry name" value="Multi_antbiot-R_MarC"/>
</dbReference>
<evidence type="ECO:0000313" key="8">
    <source>
        <dbReference type="EMBL" id="SFM72610.1"/>
    </source>
</evidence>
<accession>A0A1I4T7S4</accession>
<organism evidence="8 9">
    <name type="scientific">Thermodesulforhabdus norvegica</name>
    <dbReference type="NCBI Taxonomy" id="39841"/>
    <lineage>
        <taxon>Bacteria</taxon>
        <taxon>Pseudomonadati</taxon>
        <taxon>Thermodesulfobacteriota</taxon>
        <taxon>Syntrophobacteria</taxon>
        <taxon>Syntrophobacterales</taxon>
        <taxon>Thermodesulforhabdaceae</taxon>
        <taxon>Thermodesulforhabdus</taxon>
    </lineage>
</organism>
<feature type="transmembrane region" description="Helical" evidence="7">
    <location>
        <begin position="46"/>
        <end position="72"/>
    </location>
</feature>
<sequence length="210" mass="22929">MMDFRESLTYFFTTFISLFIIMDPIGNLPFFLMFTENYSREDQIKTAVTASLSAGIILLVFIIGGDAVLNFFHVSIPAFQIAGGFIFFLYALQMLHILPSSIKTSSKEEEDSLGKTHVALVPIGTPLLAGPGAITAVLVWRHSYGDAIYGWLLVLAVLLVCVITTVTFVFGNVLRKLLGLSGIGVISRIMGLLLAVLAVQFMVNGFLALQ</sequence>
<evidence type="ECO:0000256" key="5">
    <source>
        <dbReference type="ARBA" id="ARBA00022989"/>
    </source>
</evidence>
<dbReference type="GO" id="GO:0005886">
    <property type="term" value="C:plasma membrane"/>
    <property type="evidence" value="ECO:0007669"/>
    <property type="project" value="UniProtKB-SubCell"/>
</dbReference>
<keyword evidence="4 7" id="KW-0812">Transmembrane</keyword>
<feature type="transmembrane region" description="Helical" evidence="7">
    <location>
        <begin position="177"/>
        <end position="203"/>
    </location>
</feature>
<dbReference type="RefSeq" id="WP_093394349.1">
    <property type="nucleotide sequence ID" value="NZ_FOUU01000003.1"/>
</dbReference>
<proteinExistence type="inferred from homology"/>
<dbReference type="Proteomes" id="UP000199611">
    <property type="component" value="Unassembled WGS sequence"/>
</dbReference>
<keyword evidence="9" id="KW-1185">Reference proteome</keyword>
<evidence type="ECO:0000256" key="2">
    <source>
        <dbReference type="ARBA" id="ARBA00009784"/>
    </source>
</evidence>
<dbReference type="OrthoDB" id="21094at2"/>